<dbReference type="GO" id="GO:0043041">
    <property type="term" value="P:amino acid activation for nonribosomal peptide biosynthetic process"/>
    <property type="evidence" value="ECO:0007669"/>
    <property type="project" value="TreeGrafter"/>
</dbReference>
<dbReference type="InterPro" id="IPR001242">
    <property type="entry name" value="Condensation_dom"/>
</dbReference>
<dbReference type="InterPro" id="IPR042099">
    <property type="entry name" value="ANL_N_sf"/>
</dbReference>
<dbReference type="Gene3D" id="3.30.300.30">
    <property type="match status" value="2"/>
</dbReference>
<dbReference type="InterPro" id="IPR023213">
    <property type="entry name" value="CAT-like_dom_sf"/>
</dbReference>
<evidence type="ECO:0000313" key="7">
    <source>
        <dbReference type="Proteomes" id="UP000032430"/>
    </source>
</evidence>
<dbReference type="Pfam" id="PF13193">
    <property type="entry name" value="AMP-binding_C"/>
    <property type="match status" value="1"/>
</dbReference>
<evidence type="ECO:0000256" key="2">
    <source>
        <dbReference type="ARBA" id="ARBA00006432"/>
    </source>
</evidence>
<dbReference type="InterPro" id="IPR010071">
    <property type="entry name" value="AA_adenyl_dom"/>
</dbReference>
<dbReference type="Gene3D" id="3.30.559.10">
    <property type="entry name" value="Chloramphenicol acetyltransferase-like domain"/>
    <property type="match status" value="2"/>
</dbReference>
<dbReference type="InterPro" id="IPR009081">
    <property type="entry name" value="PP-bd_ACP"/>
</dbReference>
<dbReference type="CDD" id="cd19531">
    <property type="entry name" value="LCL_NRPS-like"/>
    <property type="match status" value="1"/>
</dbReference>
<dbReference type="GO" id="GO:0005829">
    <property type="term" value="C:cytosol"/>
    <property type="evidence" value="ECO:0007669"/>
    <property type="project" value="TreeGrafter"/>
</dbReference>
<sequence>MTNKMFSLSLAQQDIYFDQLYHSESPLYNVGGYINLPRINIEKLIEAHRQLVNSNDAFGIRIVECKEGVNQFICEDRMDSLSIIDFSSDSTPLTAAEAWTKKLFETPIAMMNNQLCYAYLVKISNNSFWYVGIAHHISIDGWGFLNWSESLAKLYNNIPVTCNNDSWNQILLDEQHYLNNKKYSDDKKYWLDYCSEMPNKLLSANYLRYFKENKTIPSRRHTVNLSSATFSVLENLANDLKVGVPNVFLGVLASYFSIAYEQEKMVFGIPSHGRRNRIQKKMIGVFTSVSPMILNIDSNKSTQEIITNITKQQKINYRHQRFSMGEIMRELPFRGSSETMYDVLFNYLKFDYCDLMFDENEASLFYLSHNHQQTPLSIIVWEGDNNEVALHLDYNLAYFSEKEMLLLANRIEFLLESLGNNLTTPLRGISILPETERHKLLIEWNNTNTQRSHSTIHRLFEMQAACIPDTVALVYKDQQLSYDELNGRANQLAYYLTCCGVGPEMLVGLYVTRSIEMIIGILGILKAGGAYVPIDPNYPSERIAFMINDSKPMVLLSQHHLKPILDACEFKIETFFLDSDWSKIERLSTENLKHSTDPANLAYVIYTSGSTGKPKGACITHQAAINLKTALVNQIYKNVDDVVGLRIGLNASISFDASVQQWLLLLQGASLYLIPEYIRNDPDLLTSTLSAWQLDVLDCTPSQLPLLLSSEHPVGLAKIFLVGGEAINHQLWKTMQQRFGQSFYNVYGLTETTVDSLFCNIQTAGDTPVLGHPIDNVQVYLLDTDLNPVPIGVAGEIYIGGAGLARAYLGRPELSAEKFIPNPFSSERGDRMFKSGDEARYLPDGNIEYLGRNDSQVKIRGFRIELGEIEAALMTLPDVSEAVVVVRENSPEDKRLVSYLVMNQEKVLPDHKKLRNLLLQFLPEYMVPAYFLTVPALPLTPNNKIDRNALPDPCMLLNKSSDADLYTETETVLANIWTEVLKLDGIGRQDNFFELGGHSLLTTQVAARVNEFFGVELQIRSFFEHPLLADLASLIDAVQQELCLSNAPSLVAQARPPRLPLSYAQERLWLLEQIEAMGSTYNISGAIRLIGLFDYHAFEQTITEIVRRHDSLRTRFVADDETVEQIIAAPGEFTIHHINLSDLPDKFRAEEANHTLNAEASHIFNLSAGSLFRVTVIQLSPEEHIVAIVMHHLVSDGWSLGVLTRELGALYTSYSQGLDSPLQELAVQYTDYALWQRQWLQGDVLKRQISYWKDKLNGIPLGLDLPLDRPRPAVQSFRGASVNFTLPKLLTQQMATLAHAENATLFMVLLTCFQHLLSRWTAQKDIVLGTPVAGRRERQTEGLIGFFVNILVLRTDVSGTPSMRQLLARTKETALQAYSHQDLPFERLVEEINPVRDLSRPPIFQVMINSIPANDRPETLQLPNLKVETLSAGEVKARYELMLRVREDSDSITCSLEYATDLFDASTIERLAEHYRTLLEQAVSSPDSPLCDFSLLSEKERHLILEEWNTKFPAFESLCVHQMFRSQVECDPMRIAIEFRDESINYNTLDKWSDWLAAHLSAEGSVPGVIVSLVMHPSTATLAALLGILKTGASCLPIEADYPKARILELLSESGSSLVVGIQGFGKDLANLNYSIIELDEQIDTVAIFSSESIDTLVSMDDIAFLFPEWDASSRLKFISITHRGISHRLMKMADCVKDKMHRYAQPFEPSARDVLLPLMVGGYIQMLAGTEYAQKEEITHYGISRYKEALPGLLPTKAPALGRPVPGVLTYILDERLALVPPNVIGELYISGDPWILGYVGHSHLTAEDFLPSPFMAGQRLFRTKEHARWRSNGQIEFIGRTKQALINGRYIDFREIESALKANSVVSEALVVAYEDSKHQIQLIGYISLHPHFSENTNEINWHEELSIILPAHKLPSKIISVEQLPKLARGEIDWDELPPPESHCITYVAPETQLEREIAAIWIEFLRIEKVSMEDNFFNLGGHSLLAMLLMARLRQDYGVDFSIRTLFESKTLRDFVELVMQAQQLNNNIFSSERESMFDDEVGIL</sequence>
<dbReference type="Proteomes" id="UP000032430">
    <property type="component" value="Chromosome I"/>
</dbReference>
<reference evidence="7" key="1">
    <citation type="submission" date="2014-09" db="EMBL/GenBank/DDBJ databases">
        <authorList>
            <person name="Gomez-Valero L."/>
        </authorList>
    </citation>
    <scope>NUCLEOTIDE SEQUENCE [LARGE SCALE GENOMIC DNA]</scope>
    <source>
        <strain evidence="7">ATCC700992</strain>
    </source>
</reference>
<dbReference type="SMART" id="SM00823">
    <property type="entry name" value="PKS_PP"/>
    <property type="match status" value="2"/>
</dbReference>
<dbReference type="InterPro" id="IPR025110">
    <property type="entry name" value="AMP-bd_C"/>
</dbReference>
<keyword evidence="7" id="KW-1185">Reference proteome</keyword>
<dbReference type="GO" id="GO:0047527">
    <property type="term" value="F:2,3-dihydroxybenzoate-serine ligase activity"/>
    <property type="evidence" value="ECO:0007669"/>
    <property type="project" value="TreeGrafter"/>
</dbReference>
<dbReference type="RefSeq" id="WP_045096890.1">
    <property type="nucleotide sequence ID" value="NZ_LN614827.1"/>
</dbReference>
<dbReference type="Gene3D" id="3.40.50.980">
    <property type="match status" value="2"/>
</dbReference>
<evidence type="ECO:0000256" key="3">
    <source>
        <dbReference type="ARBA" id="ARBA00022450"/>
    </source>
</evidence>
<dbReference type="PANTHER" id="PTHR45527">
    <property type="entry name" value="NONRIBOSOMAL PEPTIDE SYNTHETASE"/>
    <property type="match status" value="1"/>
</dbReference>
<dbReference type="HOGENOM" id="CLU_000022_0_3_6"/>
<dbReference type="CDD" id="cd05930">
    <property type="entry name" value="A_NRPS"/>
    <property type="match status" value="1"/>
</dbReference>
<dbReference type="InterPro" id="IPR045851">
    <property type="entry name" value="AMP-bd_C_sf"/>
</dbReference>
<dbReference type="InterPro" id="IPR036736">
    <property type="entry name" value="ACP-like_sf"/>
</dbReference>
<feature type="domain" description="Carrier" evidence="5">
    <location>
        <begin position="964"/>
        <end position="1039"/>
    </location>
</feature>
<organism evidence="6 7">
    <name type="scientific">Legionella fallonii LLAP-10</name>
    <dbReference type="NCBI Taxonomy" id="1212491"/>
    <lineage>
        <taxon>Bacteria</taxon>
        <taxon>Pseudomonadati</taxon>
        <taxon>Pseudomonadota</taxon>
        <taxon>Gammaproteobacteria</taxon>
        <taxon>Legionellales</taxon>
        <taxon>Legionellaceae</taxon>
        <taxon>Legionella</taxon>
    </lineage>
</organism>
<name>A0A098G9G4_9GAMM</name>
<dbReference type="PROSITE" id="PS50075">
    <property type="entry name" value="CARRIER"/>
    <property type="match status" value="2"/>
</dbReference>
<comment type="cofactor">
    <cofactor evidence="1">
        <name>pantetheine 4'-phosphate</name>
        <dbReference type="ChEBI" id="CHEBI:47942"/>
    </cofactor>
</comment>
<dbReference type="InterPro" id="IPR006162">
    <property type="entry name" value="Ppantetheine_attach_site"/>
</dbReference>
<dbReference type="GO" id="GO:0009366">
    <property type="term" value="C:enterobactin synthetase complex"/>
    <property type="evidence" value="ECO:0007669"/>
    <property type="project" value="TreeGrafter"/>
</dbReference>
<evidence type="ECO:0000313" key="6">
    <source>
        <dbReference type="EMBL" id="CEG58606.1"/>
    </source>
</evidence>
<keyword evidence="3" id="KW-0596">Phosphopantetheine</keyword>
<dbReference type="Pfam" id="PF00550">
    <property type="entry name" value="PP-binding"/>
    <property type="match status" value="2"/>
</dbReference>
<dbReference type="EMBL" id="LN614827">
    <property type="protein sequence ID" value="CEG58606.1"/>
    <property type="molecule type" value="Genomic_DNA"/>
</dbReference>
<dbReference type="PANTHER" id="PTHR45527:SF1">
    <property type="entry name" value="FATTY ACID SYNTHASE"/>
    <property type="match status" value="1"/>
</dbReference>
<dbReference type="FunFam" id="3.40.50.980:FF:000001">
    <property type="entry name" value="Non-ribosomal peptide synthetase"/>
    <property type="match status" value="1"/>
</dbReference>
<accession>A0A098G9G4</accession>
<dbReference type="Gene3D" id="3.40.50.12780">
    <property type="entry name" value="N-terminal domain of ligase-like"/>
    <property type="match status" value="1"/>
</dbReference>
<dbReference type="Gene3D" id="1.10.1200.10">
    <property type="entry name" value="ACP-like"/>
    <property type="match status" value="2"/>
</dbReference>
<comment type="similarity">
    <text evidence="2">Belongs to the ATP-dependent AMP-binding enzyme family.</text>
</comment>
<gene>
    <name evidence="6" type="ORF">LFA_3270</name>
</gene>
<proteinExistence type="inferred from homology"/>
<dbReference type="KEGG" id="lfa:LFA_3270"/>
<dbReference type="PROSITE" id="PS00012">
    <property type="entry name" value="PHOSPHOPANTETHEINE"/>
    <property type="match status" value="1"/>
</dbReference>
<dbReference type="GO" id="GO:0009239">
    <property type="term" value="P:enterobactin biosynthetic process"/>
    <property type="evidence" value="ECO:0007669"/>
    <property type="project" value="TreeGrafter"/>
</dbReference>
<dbReference type="STRING" id="1212491.LFA_3270"/>
<dbReference type="PROSITE" id="PS00455">
    <property type="entry name" value="AMP_BINDING"/>
    <property type="match status" value="1"/>
</dbReference>
<feature type="domain" description="Carrier" evidence="5">
    <location>
        <begin position="1952"/>
        <end position="2027"/>
    </location>
</feature>
<dbReference type="NCBIfam" id="TIGR01733">
    <property type="entry name" value="AA-adenyl-dom"/>
    <property type="match status" value="1"/>
</dbReference>
<dbReference type="Pfam" id="PF00501">
    <property type="entry name" value="AMP-binding"/>
    <property type="match status" value="2"/>
</dbReference>
<dbReference type="InterPro" id="IPR000873">
    <property type="entry name" value="AMP-dep_synth/lig_dom"/>
</dbReference>
<evidence type="ECO:0000256" key="4">
    <source>
        <dbReference type="ARBA" id="ARBA00022553"/>
    </source>
</evidence>
<dbReference type="FunFam" id="2.30.38.10:FF:000001">
    <property type="entry name" value="Non-ribosomal peptide synthetase PvdI"/>
    <property type="match status" value="1"/>
</dbReference>
<keyword evidence="4" id="KW-0597">Phosphoprotein</keyword>
<dbReference type="FunFam" id="3.30.300.30:FF:000010">
    <property type="entry name" value="Enterobactin synthetase component F"/>
    <property type="match status" value="1"/>
</dbReference>
<evidence type="ECO:0000259" key="5">
    <source>
        <dbReference type="PROSITE" id="PS50075"/>
    </source>
</evidence>
<dbReference type="SUPFAM" id="SSF56801">
    <property type="entry name" value="Acetyl-CoA synthetase-like"/>
    <property type="match status" value="2"/>
</dbReference>
<evidence type="ECO:0000256" key="1">
    <source>
        <dbReference type="ARBA" id="ARBA00001957"/>
    </source>
</evidence>
<dbReference type="InterPro" id="IPR020845">
    <property type="entry name" value="AMP-binding_CS"/>
</dbReference>
<dbReference type="SUPFAM" id="SSF47336">
    <property type="entry name" value="ACP-like"/>
    <property type="match status" value="2"/>
</dbReference>
<dbReference type="GO" id="GO:0031177">
    <property type="term" value="F:phosphopantetheine binding"/>
    <property type="evidence" value="ECO:0007669"/>
    <property type="project" value="InterPro"/>
</dbReference>
<dbReference type="FunFam" id="1.10.1200.10:FF:000005">
    <property type="entry name" value="Nonribosomal peptide synthetase 1"/>
    <property type="match status" value="2"/>
</dbReference>
<dbReference type="InterPro" id="IPR020806">
    <property type="entry name" value="PKS_PP-bd"/>
</dbReference>
<dbReference type="Pfam" id="PF00668">
    <property type="entry name" value="Condensation"/>
    <property type="match status" value="2"/>
</dbReference>
<dbReference type="Gene3D" id="3.30.559.30">
    <property type="entry name" value="Nonribosomal peptide synthetase, condensation domain"/>
    <property type="match status" value="2"/>
</dbReference>
<protein>
    <recommendedName>
        <fullName evidence="5">Carrier domain-containing protein</fullName>
    </recommendedName>
</protein>
<dbReference type="SUPFAM" id="SSF52777">
    <property type="entry name" value="CoA-dependent acyltransferases"/>
    <property type="match status" value="4"/>
</dbReference>
<dbReference type="Gene3D" id="2.30.38.10">
    <property type="entry name" value="Luciferase, Domain 3"/>
    <property type="match status" value="2"/>
</dbReference>